<keyword evidence="3" id="KW-1185">Reference proteome</keyword>
<sequence>MVFDSKQEIAASGRPDVKEEWRYFAALYVLDALENGHTILCERCKGLDLGQRLKKRELFTEYSDYVSGNCLTGTWKKNIFQIEVDRAVMDLEEALVDAKYVALSYVWGTTKASPLPRTIQDAKVIAATLGYTYLWVDQLCINQISSHKMSQIHQMDRIYYNANLTIIAMAGDNANYGIPGITATPRLSQKFAKFGDHIILQPSQDFTAIKSRSGLTGHASRAWTFQEEMLSRRRLYFSDDMAWFKCCDIDRSFAALETLPRPGFEKFHREGWVVKLSPDIHSDTECIHRNSSGVRENGTGENAARLRLWHLLSLSSD</sequence>
<reference evidence="2 3" key="1">
    <citation type="submission" date="2024-01" db="EMBL/GenBank/DDBJ databases">
        <title>Complete genome of Cladobotryum mycophilum ATHUM6906.</title>
        <authorList>
            <person name="Christinaki A.C."/>
            <person name="Myridakis A.I."/>
            <person name="Kouvelis V.N."/>
        </authorList>
    </citation>
    <scope>NUCLEOTIDE SEQUENCE [LARGE SCALE GENOMIC DNA]</scope>
    <source>
        <strain evidence="2 3">ATHUM6906</strain>
    </source>
</reference>
<dbReference type="PANTHER" id="PTHR33112">
    <property type="entry name" value="DOMAIN PROTEIN, PUTATIVE-RELATED"/>
    <property type="match status" value="1"/>
</dbReference>
<feature type="domain" description="Heterokaryon incompatibility" evidence="1">
    <location>
        <begin position="100"/>
        <end position="227"/>
    </location>
</feature>
<protein>
    <recommendedName>
        <fullName evidence="1">Heterokaryon incompatibility domain-containing protein</fullName>
    </recommendedName>
</protein>
<dbReference type="EMBL" id="JAVFKD010000002">
    <property type="protein sequence ID" value="KAK5997066.1"/>
    <property type="molecule type" value="Genomic_DNA"/>
</dbReference>
<evidence type="ECO:0000313" key="2">
    <source>
        <dbReference type="EMBL" id="KAK5997066.1"/>
    </source>
</evidence>
<evidence type="ECO:0000259" key="1">
    <source>
        <dbReference type="Pfam" id="PF06985"/>
    </source>
</evidence>
<evidence type="ECO:0000313" key="3">
    <source>
        <dbReference type="Proteomes" id="UP001338125"/>
    </source>
</evidence>
<comment type="caution">
    <text evidence="2">The sequence shown here is derived from an EMBL/GenBank/DDBJ whole genome shotgun (WGS) entry which is preliminary data.</text>
</comment>
<dbReference type="PANTHER" id="PTHR33112:SF1">
    <property type="entry name" value="HETEROKARYON INCOMPATIBILITY DOMAIN-CONTAINING PROTEIN"/>
    <property type="match status" value="1"/>
</dbReference>
<gene>
    <name evidence="2" type="ORF">PT974_02417</name>
</gene>
<proteinExistence type="predicted"/>
<dbReference type="Pfam" id="PF06985">
    <property type="entry name" value="HET"/>
    <property type="match status" value="1"/>
</dbReference>
<accession>A0ABR0SZA7</accession>
<organism evidence="2 3">
    <name type="scientific">Cladobotryum mycophilum</name>
    <dbReference type="NCBI Taxonomy" id="491253"/>
    <lineage>
        <taxon>Eukaryota</taxon>
        <taxon>Fungi</taxon>
        <taxon>Dikarya</taxon>
        <taxon>Ascomycota</taxon>
        <taxon>Pezizomycotina</taxon>
        <taxon>Sordariomycetes</taxon>
        <taxon>Hypocreomycetidae</taxon>
        <taxon>Hypocreales</taxon>
        <taxon>Hypocreaceae</taxon>
        <taxon>Cladobotryum</taxon>
    </lineage>
</organism>
<dbReference type="InterPro" id="IPR010730">
    <property type="entry name" value="HET"/>
</dbReference>
<name>A0ABR0SZA7_9HYPO</name>
<dbReference type="Proteomes" id="UP001338125">
    <property type="component" value="Unassembled WGS sequence"/>
</dbReference>